<evidence type="ECO:0000256" key="6">
    <source>
        <dbReference type="SAM" id="Phobius"/>
    </source>
</evidence>
<dbReference type="RefSeq" id="WP_173203272.1">
    <property type="nucleotide sequence ID" value="NZ_CP053697.2"/>
</dbReference>
<sequence>MKTRAVALLSWMLHRPWLMLAALLLITASAVVAMGRLEVNSTPYMIDKSHPSRVADSDTKRLFSNTGEQAIIALENPQGNIFNAQSLALVAELTRAFQAIDLVQPADSDKLQALRSDPRLQAEVDAILAGGLEPADQPRLAALKERLAESGALSHTQEAWLDSLQTRLVPVRKVRSLVTIENMLTLDGALDVHPLMPQVPQDQAGLAALRGEVLGNPLFLDSLVARDGSATTIQVEFNIAQDDSPAMLQAYQAIVDITDQVQSDDRIYLSGPPMIAAQTASNMEQDNQTLLPAVLLVILLVLFVSFGRLQGVVAPLLIAVFSLIWTLGLMAACGVKQNIITSIMPVFIISIAVCDAIHFLADYYRNLPSNPDRQARIDTAFSVLQKLFWPMFVTSMTTLAGFLALAWTDVTFIREFGIFTGIGVFFAWLITIVFLPAIVILWRAEPPRHGLLASDRLDRMVAAFGHFVGYGKRLALGMLMAIGLCGWFVVENLTVDNQVIGYFEEDSRIRQDDAAINAKFGGTTPISVMIESQQVDAFKDPELIQAVAKIQEHLRVRSEVGFTYSVADFVKRLHQVTQDSFAAEQYRLPADISGPLLAQYFLLYENANGRDLFDVVDRRFQNGRVLAILHTDRSSEVGAVKQDVLAYAQQVLPAGMTVRVSGYGEVLVATTDAVVWGQIHSILASLVLIALMVMLMFRSIRLGLIALLPLLFTLVGISALMALTRTDLDIGTSIIAAICVGIGIDYAIHVIAAMRRSQGNAQEATQYALRHCGKPILINTLALGLGFLVLCLSGYQSLVNLGFFIALTMLFSALFALLVLPVFVGTRQAPLEREVQQTEPANA</sequence>
<reference evidence="8" key="1">
    <citation type="submission" date="2020-07" db="EMBL/GenBank/DDBJ databases">
        <title>Nitrate ammonifying Pseudomonas campi sp. nov. isolated from German agricultural grassland.</title>
        <authorList>
            <person name="Timsy T."/>
            <person name="Ulrich A."/>
            <person name="Spanner T."/>
            <person name="Foesel B."/>
            <person name="Kolb S."/>
            <person name="Horn M.A."/>
            <person name="Behrendt U."/>
        </authorList>
    </citation>
    <scope>NUCLEOTIDE SEQUENCE</scope>
    <source>
        <strain evidence="8">S1-A32-2</strain>
    </source>
</reference>
<dbReference type="EMBL" id="CP053697">
    <property type="protein sequence ID" value="QKE61968.1"/>
    <property type="molecule type" value="Genomic_DNA"/>
</dbReference>
<name>A0A6M8FMP2_9GAMM</name>
<dbReference type="InterPro" id="IPR050545">
    <property type="entry name" value="Mycobact_MmpL"/>
</dbReference>
<dbReference type="PANTHER" id="PTHR33406:SF13">
    <property type="entry name" value="MEMBRANE PROTEIN YDFJ"/>
    <property type="match status" value="1"/>
</dbReference>
<keyword evidence="4 6" id="KW-1133">Transmembrane helix</keyword>
<dbReference type="Gene3D" id="1.20.1640.10">
    <property type="entry name" value="Multidrug efflux transporter AcrB transmembrane domain"/>
    <property type="match status" value="2"/>
</dbReference>
<dbReference type="AlphaFoldDB" id="A0A6M8FMP2"/>
<evidence type="ECO:0000256" key="1">
    <source>
        <dbReference type="ARBA" id="ARBA00004651"/>
    </source>
</evidence>
<evidence type="ECO:0000256" key="2">
    <source>
        <dbReference type="ARBA" id="ARBA00022475"/>
    </source>
</evidence>
<keyword evidence="3 6" id="KW-0812">Transmembrane</keyword>
<feature type="domain" description="SSD" evidence="7">
    <location>
        <begin position="313"/>
        <end position="441"/>
    </location>
</feature>
<dbReference type="GO" id="GO:0005886">
    <property type="term" value="C:plasma membrane"/>
    <property type="evidence" value="ECO:0007669"/>
    <property type="project" value="UniProtKB-SubCell"/>
</dbReference>
<accession>A0A6M8FMP2</accession>
<feature type="transmembrane region" description="Helical" evidence="6">
    <location>
        <begin position="338"/>
        <end position="361"/>
    </location>
</feature>
<feature type="transmembrane region" description="Helical" evidence="6">
    <location>
        <begin position="704"/>
        <end position="724"/>
    </location>
</feature>
<keyword evidence="2" id="KW-1003">Cell membrane</keyword>
<dbReference type="Pfam" id="PF03176">
    <property type="entry name" value="MMPL"/>
    <property type="match status" value="2"/>
</dbReference>
<feature type="transmembrane region" description="Helical" evidence="6">
    <location>
        <begin position="675"/>
        <end position="697"/>
    </location>
</feature>
<feature type="transmembrane region" description="Helical" evidence="6">
    <location>
        <begin position="775"/>
        <end position="795"/>
    </location>
</feature>
<comment type="subcellular location">
    <subcellularLocation>
        <location evidence="1">Cell membrane</location>
        <topology evidence="1">Multi-pass membrane protein</topology>
    </subcellularLocation>
</comment>
<organism evidence="8 9">
    <name type="scientific">Aquipseudomonas campi</name>
    <dbReference type="NCBI Taxonomy" id="2731681"/>
    <lineage>
        <taxon>Bacteria</taxon>
        <taxon>Pseudomonadati</taxon>
        <taxon>Pseudomonadota</taxon>
        <taxon>Gammaproteobacteria</taxon>
        <taxon>Pseudomonadales</taxon>
        <taxon>Pseudomonadaceae</taxon>
        <taxon>Aquipseudomonas</taxon>
    </lineage>
</organism>
<evidence type="ECO:0000259" key="7">
    <source>
        <dbReference type="PROSITE" id="PS50156"/>
    </source>
</evidence>
<dbReference type="KEGG" id="pcam:HNE05_00830"/>
<evidence type="ECO:0000313" key="9">
    <source>
        <dbReference type="Proteomes" id="UP000501379"/>
    </source>
</evidence>
<keyword evidence="9" id="KW-1185">Reference proteome</keyword>
<feature type="transmembrane region" description="Helical" evidence="6">
    <location>
        <begin position="387"/>
        <end position="407"/>
    </location>
</feature>
<dbReference type="PROSITE" id="PS50156">
    <property type="entry name" value="SSD"/>
    <property type="match status" value="2"/>
</dbReference>
<gene>
    <name evidence="8" type="ORF">HNE05_00830</name>
</gene>
<dbReference type="PANTHER" id="PTHR33406">
    <property type="entry name" value="MEMBRANE PROTEIN MJ1562-RELATED"/>
    <property type="match status" value="1"/>
</dbReference>
<protein>
    <submittedName>
        <fullName evidence="8">MMPL family transporter</fullName>
    </submittedName>
</protein>
<dbReference type="InterPro" id="IPR000731">
    <property type="entry name" value="SSD"/>
</dbReference>
<proteinExistence type="predicted"/>
<evidence type="ECO:0000256" key="5">
    <source>
        <dbReference type="ARBA" id="ARBA00023136"/>
    </source>
</evidence>
<dbReference type="Proteomes" id="UP000501379">
    <property type="component" value="Chromosome"/>
</dbReference>
<dbReference type="SUPFAM" id="SSF82866">
    <property type="entry name" value="Multidrug efflux transporter AcrB transmembrane domain"/>
    <property type="match status" value="2"/>
</dbReference>
<evidence type="ECO:0000256" key="4">
    <source>
        <dbReference type="ARBA" id="ARBA00022989"/>
    </source>
</evidence>
<feature type="transmembrane region" description="Helical" evidence="6">
    <location>
        <begin position="313"/>
        <end position="332"/>
    </location>
</feature>
<evidence type="ECO:0000313" key="8">
    <source>
        <dbReference type="EMBL" id="QKE61968.1"/>
    </source>
</evidence>
<evidence type="ECO:0000256" key="3">
    <source>
        <dbReference type="ARBA" id="ARBA00022692"/>
    </source>
</evidence>
<feature type="transmembrane region" description="Helical" evidence="6">
    <location>
        <begin position="419"/>
        <end position="442"/>
    </location>
</feature>
<dbReference type="InterPro" id="IPR004869">
    <property type="entry name" value="MMPL_dom"/>
</dbReference>
<keyword evidence="5 6" id="KW-0472">Membrane</keyword>
<feature type="domain" description="SSD" evidence="7">
    <location>
        <begin position="703"/>
        <end position="826"/>
    </location>
</feature>
<feature type="transmembrane region" description="Helical" evidence="6">
    <location>
        <begin position="730"/>
        <end position="754"/>
    </location>
</feature>
<feature type="transmembrane region" description="Helical" evidence="6">
    <location>
        <begin position="801"/>
        <end position="824"/>
    </location>
</feature>
<feature type="transmembrane region" description="Helical" evidence="6">
    <location>
        <begin position="289"/>
        <end position="306"/>
    </location>
</feature>